<feature type="compositionally biased region" description="Basic residues" evidence="1">
    <location>
        <begin position="1"/>
        <end position="19"/>
    </location>
</feature>
<feature type="region of interest" description="Disordered" evidence="1">
    <location>
        <begin position="1"/>
        <end position="23"/>
    </location>
</feature>
<keyword evidence="3" id="KW-1185">Reference proteome</keyword>
<evidence type="ECO:0000313" key="3">
    <source>
        <dbReference type="Proteomes" id="UP000006727"/>
    </source>
</evidence>
<reference evidence="2 3" key="2">
    <citation type="journal article" date="2018" name="Plant J.">
        <title>The Physcomitrella patens chromosome-scale assembly reveals moss genome structure and evolution.</title>
        <authorList>
            <person name="Lang D."/>
            <person name="Ullrich K.K."/>
            <person name="Murat F."/>
            <person name="Fuchs J."/>
            <person name="Jenkins J."/>
            <person name="Haas F.B."/>
            <person name="Piednoel M."/>
            <person name="Gundlach H."/>
            <person name="Van Bel M."/>
            <person name="Meyberg R."/>
            <person name="Vives C."/>
            <person name="Morata J."/>
            <person name="Symeonidi A."/>
            <person name="Hiss M."/>
            <person name="Muchero W."/>
            <person name="Kamisugi Y."/>
            <person name="Saleh O."/>
            <person name="Blanc G."/>
            <person name="Decker E.L."/>
            <person name="van Gessel N."/>
            <person name="Grimwood J."/>
            <person name="Hayes R.D."/>
            <person name="Graham S.W."/>
            <person name="Gunter L.E."/>
            <person name="McDaniel S.F."/>
            <person name="Hoernstein S.N.W."/>
            <person name="Larsson A."/>
            <person name="Li F.W."/>
            <person name="Perroud P.F."/>
            <person name="Phillips J."/>
            <person name="Ranjan P."/>
            <person name="Rokshar D.S."/>
            <person name="Rothfels C.J."/>
            <person name="Schneider L."/>
            <person name="Shu S."/>
            <person name="Stevenson D.W."/>
            <person name="Thummler F."/>
            <person name="Tillich M."/>
            <person name="Villarreal Aguilar J.C."/>
            <person name="Widiez T."/>
            <person name="Wong G.K."/>
            <person name="Wymore A."/>
            <person name="Zhang Y."/>
            <person name="Zimmer A.D."/>
            <person name="Quatrano R.S."/>
            <person name="Mayer K.F.X."/>
            <person name="Goodstein D."/>
            <person name="Casacuberta J.M."/>
            <person name="Vandepoele K."/>
            <person name="Reski R."/>
            <person name="Cuming A.C."/>
            <person name="Tuskan G.A."/>
            <person name="Maumus F."/>
            <person name="Salse J."/>
            <person name="Schmutz J."/>
            <person name="Rensing S.A."/>
        </authorList>
    </citation>
    <scope>NUCLEOTIDE SEQUENCE [LARGE SCALE GENOMIC DNA]</scope>
    <source>
        <strain evidence="2 3">cv. Gransden 2004</strain>
    </source>
</reference>
<gene>
    <name evidence="2" type="primary">LOC112274191</name>
</gene>
<evidence type="ECO:0000256" key="1">
    <source>
        <dbReference type="SAM" id="MobiDB-lite"/>
    </source>
</evidence>
<organism evidence="2 3">
    <name type="scientific">Physcomitrium patens</name>
    <name type="common">Spreading-leaved earth moss</name>
    <name type="synonym">Physcomitrella patens</name>
    <dbReference type="NCBI Taxonomy" id="3218"/>
    <lineage>
        <taxon>Eukaryota</taxon>
        <taxon>Viridiplantae</taxon>
        <taxon>Streptophyta</taxon>
        <taxon>Embryophyta</taxon>
        <taxon>Bryophyta</taxon>
        <taxon>Bryophytina</taxon>
        <taxon>Bryopsida</taxon>
        <taxon>Funariidae</taxon>
        <taxon>Funariales</taxon>
        <taxon>Funariaceae</taxon>
        <taxon>Physcomitrium</taxon>
    </lineage>
</organism>
<dbReference type="EnsemblPlants" id="Pp3c21_1430V3.3">
    <property type="protein sequence ID" value="Pp3c21_1430V3.3"/>
    <property type="gene ID" value="Pp3c21_1430"/>
</dbReference>
<protein>
    <submittedName>
        <fullName evidence="2">Uncharacterized protein</fullName>
    </submittedName>
</protein>
<reference evidence="2 3" key="1">
    <citation type="journal article" date="2008" name="Science">
        <title>The Physcomitrella genome reveals evolutionary insights into the conquest of land by plants.</title>
        <authorList>
            <person name="Rensing S."/>
            <person name="Lang D."/>
            <person name="Zimmer A."/>
            <person name="Terry A."/>
            <person name="Salamov A."/>
            <person name="Shapiro H."/>
            <person name="Nishiyama T."/>
            <person name="Perroud P.-F."/>
            <person name="Lindquist E."/>
            <person name="Kamisugi Y."/>
            <person name="Tanahashi T."/>
            <person name="Sakakibara K."/>
            <person name="Fujita T."/>
            <person name="Oishi K."/>
            <person name="Shin-I T."/>
            <person name="Kuroki Y."/>
            <person name="Toyoda A."/>
            <person name="Suzuki Y."/>
            <person name="Hashimoto A."/>
            <person name="Yamaguchi K."/>
            <person name="Sugano A."/>
            <person name="Kohara Y."/>
            <person name="Fujiyama A."/>
            <person name="Anterola A."/>
            <person name="Aoki S."/>
            <person name="Ashton N."/>
            <person name="Barbazuk W.B."/>
            <person name="Barker E."/>
            <person name="Bennetzen J."/>
            <person name="Bezanilla M."/>
            <person name="Blankenship R."/>
            <person name="Cho S.H."/>
            <person name="Dutcher S."/>
            <person name="Estelle M."/>
            <person name="Fawcett J.A."/>
            <person name="Gundlach H."/>
            <person name="Hanada K."/>
            <person name="Heyl A."/>
            <person name="Hicks K.A."/>
            <person name="Hugh J."/>
            <person name="Lohr M."/>
            <person name="Mayer K."/>
            <person name="Melkozernov A."/>
            <person name="Murata T."/>
            <person name="Nelson D."/>
            <person name="Pils B."/>
            <person name="Prigge M."/>
            <person name="Reiss B."/>
            <person name="Renner T."/>
            <person name="Rombauts S."/>
            <person name="Rushton P."/>
            <person name="Sanderfoot A."/>
            <person name="Schween G."/>
            <person name="Shiu S.-H."/>
            <person name="Stueber K."/>
            <person name="Theodoulou F.L."/>
            <person name="Tu H."/>
            <person name="Van de Peer Y."/>
            <person name="Verrier P.J."/>
            <person name="Waters E."/>
            <person name="Wood A."/>
            <person name="Yang L."/>
            <person name="Cove D."/>
            <person name="Cuming A."/>
            <person name="Hasebe M."/>
            <person name="Lucas S."/>
            <person name="Mishler D.B."/>
            <person name="Reski R."/>
            <person name="Grigoriev I."/>
            <person name="Quatrano R.S."/>
            <person name="Boore J.L."/>
        </authorList>
    </citation>
    <scope>NUCLEOTIDE SEQUENCE [LARGE SCALE GENOMIC DNA]</scope>
    <source>
        <strain evidence="2 3">cv. Gransden 2004</strain>
    </source>
</reference>
<dbReference type="EMBL" id="ABEU02000021">
    <property type="status" value="NOT_ANNOTATED_CDS"/>
    <property type="molecule type" value="Genomic_DNA"/>
</dbReference>
<dbReference type="Gramene" id="Pp3c21_1430V3.3">
    <property type="protein sequence ID" value="Pp3c21_1430V3.3"/>
    <property type="gene ID" value="Pp3c21_1430"/>
</dbReference>
<sequence>MKTRQRHRNKDLAKGKKGGRFSWKPTPLQHLHSMHLHLHFSLNLLAFFSLPLSRTVSIASSLKLLRILLLLGLWRFLGSGVGYSDFEFQVCRGLPESRK</sequence>
<reference evidence="2" key="3">
    <citation type="submission" date="2020-12" db="UniProtKB">
        <authorList>
            <consortium name="EnsemblPlants"/>
        </authorList>
    </citation>
    <scope>IDENTIFICATION</scope>
</reference>
<name>A0A7I4C4X9_PHYPA</name>
<dbReference type="AlphaFoldDB" id="A0A7I4C4X9"/>
<dbReference type="Proteomes" id="UP000006727">
    <property type="component" value="Chromosome 21"/>
</dbReference>
<accession>A0A7I4C4X9</accession>
<evidence type="ECO:0000313" key="2">
    <source>
        <dbReference type="EnsemblPlants" id="Pp3c21_1430V3.3"/>
    </source>
</evidence>
<proteinExistence type="predicted"/>